<gene>
    <name evidence="1" type="ORF">BRCON_2024</name>
</gene>
<evidence type="ECO:0000313" key="1">
    <source>
        <dbReference type="EMBL" id="AXA36801.1"/>
    </source>
</evidence>
<dbReference type="Proteomes" id="UP000262583">
    <property type="component" value="Chromosome"/>
</dbReference>
<name>A0A2Z4Y6K8_SUMC1</name>
<dbReference type="EMBL" id="CP030759">
    <property type="protein sequence ID" value="AXA36801.1"/>
    <property type="molecule type" value="Genomic_DNA"/>
</dbReference>
<protein>
    <submittedName>
        <fullName evidence="1">Uncharacterized protein</fullName>
    </submittedName>
</protein>
<evidence type="ECO:0000313" key="2">
    <source>
        <dbReference type="Proteomes" id="UP000262583"/>
    </source>
</evidence>
<organism evidence="1 2">
    <name type="scientific">Sumerlaea chitinivorans</name>
    <dbReference type="NCBI Taxonomy" id="2250252"/>
    <lineage>
        <taxon>Bacteria</taxon>
        <taxon>Candidatus Sumerlaeota</taxon>
        <taxon>Candidatus Sumerlaeia</taxon>
        <taxon>Candidatus Sumerlaeales</taxon>
        <taxon>Candidatus Sumerlaeaceae</taxon>
        <taxon>Candidatus Sumerlaea</taxon>
    </lineage>
</organism>
<dbReference type="KEGG" id="schv:BRCON_2024"/>
<accession>A0A2Z4Y6K8</accession>
<reference evidence="1 2" key="1">
    <citation type="submission" date="2018-05" db="EMBL/GenBank/DDBJ databases">
        <title>A metagenomic window into the 2 km-deep terrestrial subsurface aquifer revealed taxonomically and functionally diverse microbial community comprising novel uncultured bacterial lineages.</title>
        <authorList>
            <person name="Kadnikov V.V."/>
            <person name="Mardanov A.V."/>
            <person name="Beletsky A.V."/>
            <person name="Banks D."/>
            <person name="Pimenov N.V."/>
            <person name="Frank Y.A."/>
            <person name="Karnachuk O.V."/>
            <person name="Ravin N.V."/>
        </authorList>
    </citation>
    <scope>NUCLEOTIDE SEQUENCE [LARGE SCALE GENOMIC DNA]</scope>
    <source>
        <strain evidence="1">BY</strain>
    </source>
</reference>
<sequence length="45" mass="5480">MARFFLLRPKWRHKRERNRGVYEKLPKILDKKIKTSAVYGTSVNF</sequence>
<proteinExistence type="predicted"/>
<dbReference type="AlphaFoldDB" id="A0A2Z4Y6K8"/>